<organism evidence="2 3">
    <name type="scientific">Olea europaea subsp. europaea</name>
    <dbReference type="NCBI Taxonomy" id="158383"/>
    <lineage>
        <taxon>Eukaryota</taxon>
        <taxon>Viridiplantae</taxon>
        <taxon>Streptophyta</taxon>
        <taxon>Embryophyta</taxon>
        <taxon>Tracheophyta</taxon>
        <taxon>Spermatophyta</taxon>
        <taxon>Magnoliopsida</taxon>
        <taxon>eudicotyledons</taxon>
        <taxon>Gunneridae</taxon>
        <taxon>Pentapetalae</taxon>
        <taxon>asterids</taxon>
        <taxon>lamiids</taxon>
        <taxon>Lamiales</taxon>
        <taxon>Oleaceae</taxon>
        <taxon>Oleeae</taxon>
        <taxon>Olea</taxon>
    </lineage>
</organism>
<keyword evidence="3" id="KW-1185">Reference proteome</keyword>
<sequence>MEIIVTKFSSMRWDVSTTTSHISVVIFCNGYTPALDCTLSAFGLANIELSDSCPISIDVTSMFMGYFEGSRSTVHRVTYVRTLLSLLILTGGGLGGGCSGGIDGGGGTEGGSGSEGGLGGGGEGSEGGSGEGLGGWFGSGSQGGGGGFGGGGGTRGGSSSEEDLMVGLEMVYKEEEEVLAAEAGWMKDLVVDLIEELVVE</sequence>
<evidence type="ECO:0000313" key="2">
    <source>
        <dbReference type="EMBL" id="CAA3005019.1"/>
    </source>
</evidence>
<reference evidence="2 3" key="1">
    <citation type="submission" date="2019-12" db="EMBL/GenBank/DDBJ databases">
        <authorList>
            <person name="Alioto T."/>
            <person name="Alioto T."/>
            <person name="Gomez Garrido J."/>
        </authorList>
    </citation>
    <scope>NUCLEOTIDE SEQUENCE [LARGE SCALE GENOMIC DNA]</scope>
</reference>
<proteinExistence type="predicted"/>
<dbReference type="Gramene" id="OE9A001641T1">
    <property type="protein sequence ID" value="OE9A001641C1"/>
    <property type="gene ID" value="OE9A001641"/>
</dbReference>
<evidence type="ECO:0000313" key="3">
    <source>
        <dbReference type="Proteomes" id="UP000594638"/>
    </source>
</evidence>
<comment type="caution">
    <text evidence="2">The sequence shown here is derived from an EMBL/GenBank/DDBJ whole genome shotgun (WGS) entry which is preliminary data.</text>
</comment>
<protein>
    <submittedName>
        <fullName evidence="2">Uncharacterized protein</fullName>
    </submittedName>
</protein>
<name>A0A8S0TJQ0_OLEEU</name>
<dbReference type="Proteomes" id="UP000594638">
    <property type="component" value="Unassembled WGS sequence"/>
</dbReference>
<dbReference type="AlphaFoldDB" id="A0A8S0TJQ0"/>
<evidence type="ECO:0000256" key="1">
    <source>
        <dbReference type="SAM" id="MobiDB-lite"/>
    </source>
</evidence>
<accession>A0A8S0TJQ0</accession>
<dbReference type="EMBL" id="CACTIH010007242">
    <property type="protein sequence ID" value="CAA3005019.1"/>
    <property type="molecule type" value="Genomic_DNA"/>
</dbReference>
<gene>
    <name evidence="2" type="ORF">OLEA9_A001641</name>
</gene>
<feature type="region of interest" description="Disordered" evidence="1">
    <location>
        <begin position="105"/>
        <end position="136"/>
    </location>
</feature>